<proteinExistence type="predicted"/>
<evidence type="ECO:0000313" key="2">
    <source>
        <dbReference type="Proteomes" id="UP000235145"/>
    </source>
</evidence>
<reference evidence="1 2" key="1">
    <citation type="journal article" date="2017" name="Nat. Commun.">
        <title>Genome assembly with in vitro proximity ligation data and whole-genome triplication in lettuce.</title>
        <authorList>
            <person name="Reyes-Chin-Wo S."/>
            <person name="Wang Z."/>
            <person name="Yang X."/>
            <person name="Kozik A."/>
            <person name="Arikit S."/>
            <person name="Song C."/>
            <person name="Xia L."/>
            <person name="Froenicke L."/>
            <person name="Lavelle D.O."/>
            <person name="Truco M.J."/>
            <person name="Xia R."/>
            <person name="Zhu S."/>
            <person name="Xu C."/>
            <person name="Xu H."/>
            <person name="Xu X."/>
            <person name="Cox K."/>
            <person name="Korf I."/>
            <person name="Meyers B.C."/>
            <person name="Michelmore R.W."/>
        </authorList>
    </citation>
    <scope>NUCLEOTIDE SEQUENCE [LARGE SCALE GENOMIC DNA]</scope>
    <source>
        <strain evidence="2">cv. Salinas</strain>
        <tissue evidence="1">Seedlings</tissue>
    </source>
</reference>
<gene>
    <name evidence="1" type="ORF">LSAT_V11C300149830</name>
</gene>
<protein>
    <submittedName>
        <fullName evidence="1">Uncharacterized protein</fullName>
    </submittedName>
</protein>
<accession>A0A9R1W3A7</accession>
<dbReference type="Proteomes" id="UP000235145">
    <property type="component" value="Unassembled WGS sequence"/>
</dbReference>
<keyword evidence="2" id="KW-1185">Reference proteome</keyword>
<organism evidence="1 2">
    <name type="scientific">Lactuca sativa</name>
    <name type="common">Garden lettuce</name>
    <dbReference type="NCBI Taxonomy" id="4236"/>
    <lineage>
        <taxon>Eukaryota</taxon>
        <taxon>Viridiplantae</taxon>
        <taxon>Streptophyta</taxon>
        <taxon>Embryophyta</taxon>
        <taxon>Tracheophyta</taxon>
        <taxon>Spermatophyta</taxon>
        <taxon>Magnoliopsida</taxon>
        <taxon>eudicotyledons</taxon>
        <taxon>Gunneridae</taxon>
        <taxon>Pentapetalae</taxon>
        <taxon>asterids</taxon>
        <taxon>campanulids</taxon>
        <taxon>Asterales</taxon>
        <taxon>Asteraceae</taxon>
        <taxon>Cichorioideae</taxon>
        <taxon>Cichorieae</taxon>
        <taxon>Lactucinae</taxon>
        <taxon>Lactuca</taxon>
    </lineage>
</organism>
<evidence type="ECO:0000313" key="1">
    <source>
        <dbReference type="EMBL" id="KAJ0215445.1"/>
    </source>
</evidence>
<comment type="caution">
    <text evidence="1">The sequence shown here is derived from an EMBL/GenBank/DDBJ whole genome shotgun (WGS) entry which is preliminary data.</text>
</comment>
<name>A0A9R1W3A7_LACSA</name>
<dbReference type="AlphaFoldDB" id="A0A9R1W3A7"/>
<dbReference type="EMBL" id="NBSK02000003">
    <property type="protein sequence ID" value="KAJ0215445.1"/>
    <property type="molecule type" value="Genomic_DNA"/>
</dbReference>
<sequence length="93" mass="10078">MDAFFPGGLWPPKLGPLTIGGLKKPIFPTSLFNLHLYGGPYEEVTDFSRLSEIGINFNGTPTPHLSPASLHCQVPKDDGSTRKAVAFAFEFGN</sequence>